<keyword evidence="2" id="KW-1133">Transmembrane helix</keyword>
<evidence type="ECO:0000313" key="3">
    <source>
        <dbReference type="EMBL" id="RTR34515.1"/>
    </source>
</evidence>
<evidence type="ECO:0000256" key="2">
    <source>
        <dbReference type="SAM" id="Phobius"/>
    </source>
</evidence>
<dbReference type="EMBL" id="RXNV01000001">
    <property type="protein sequence ID" value="RTR34515.1"/>
    <property type="molecule type" value="Genomic_DNA"/>
</dbReference>
<sequence>MESNEDKVSQSSSISEDIEHFNDEQSTPVRQDPVIKKLLDKLPDDIADSYSDKQLQGFRVALGDRTWGKHFIDRRGTFAIAFVPWRFYYVFLLGKNRRAYTRREKHASLLMFAGLIITFLVISVSLGLFTLYILKSALGIDLLEGSSLGLWDWFKELW</sequence>
<keyword evidence="2" id="KW-0472">Membrane</keyword>
<evidence type="ECO:0008006" key="5">
    <source>
        <dbReference type="Google" id="ProtNLM"/>
    </source>
</evidence>
<dbReference type="RefSeq" id="WP_126503825.1">
    <property type="nucleotide sequence ID" value="NZ_RXNV01000001.1"/>
</dbReference>
<name>A0A3S0II12_9GAMM</name>
<feature type="transmembrane region" description="Helical" evidence="2">
    <location>
        <begin position="76"/>
        <end position="94"/>
    </location>
</feature>
<organism evidence="3 4">
    <name type="scientific">Shewanella atlantica</name>
    <dbReference type="NCBI Taxonomy" id="271099"/>
    <lineage>
        <taxon>Bacteria</taxon>
        <taxon>Pseudomonadati</taxon>
        <taxon>Pseudomonadota</taxon>
        <taxon>Gammaproteobacteria</taxon>
        <taxon>Alteromonadales</taxon>
        <taxon>Shewanellaceae</taxon>
        <taxon>Shewanella</taxon>
    </lineage>
</organism>
<gene>
    <name evidence="3" type="ORF">EKG39_02245</name>
</gene>
<proteinExistence type="predicted"/>
<accession>A0A3S0II12</accession>
<evidence type="ECO:0000256" key="1">
    <source>
        <dbReference type="SAM" id="MobiDB-lite"/>
    </source>
</evidence>
<keyword evidence="2" id="KW-0812">Transmembrane</keyword>
<keyword evidence="4" id="KW-1185">Reference proteome</keyword>
<feature type="region of interest" description="Disordered" evidence="1">
    <location>
        <begin position="1"/>
        <end position="31"/>
    </location>
</feature>
<evidence type="ECO:0000313" key="4">
    <source>
        <dbReference type="Proteomes" id="UP000282060"/>
    </source>
</evidence>
<dbReference type="Proteomes" id="UP000282060">
    <property type="component" value="Unassembled WGS sequence"/>
</dbReference>
<dbReference type="OrthoDB" id="6264467at2"/>
<feature type="transmembrane region" description="Helical" evidence="2">
    <location>
        <begin position="106"/>
        <end position="134"/>
    </location>
</feature>
<comment type="caution">
    <text evidence="3">The sequence shown here is derived from an EMBL/GenBank/DDBJ whole genome shotgun (WGS) entry which is preliminary data.</text>
</comment>
<protein>
    <recommendedName>
        <fullName evidence="5">3-phosphoshikimate 1-carboxyvinyltransferase</fullName>
    </recommendedName>
</protein>
<dbReference type="AlphaFoldDB" id="A0A3S0II12"/>
<reference evidence="3 4" key="1">
    <citation type="submission" date="2018-12" db="EMBL/GenBank/DDBJ databases">
        <authorList>
            <person name="Yu L."/>
        </authorList>
    </citation>
    <scope>NUCLEOTIDE SEQUENCE [LARGE SCALE GENOMIC DNA]</scope>
    <source>
        <strain evidence="3 4">HAW-EB5</strain>
    </source>
</reference>